<dbReference type="GeneID" id="30309978"/>
<evidence type="ECO:0000313" key="2">
    <source>
        <dbReference type="Proteomes" id="UP000204364"/>
    </source>
</evidence>
<sequence>MATKRISQLDTIADELVTGEAILPIVISDPLIPNRKSKVNQLFRSISAGSAAAPGLAFDLDRDTGLFQSNVNELGFTFGNSTLYNTRIANTDGSATIRTTVQDSASANANMIIQPQGSGYFSVSGITQFNDSTTYFTGDQNPAKRVVFNVDTVSTAGGTKRFDFPSVGSNTVTTLVATDTFQSITNKTIIIKDSDLSITGSTDTAKIARFETDAWNAPGQKIYRLPDFGATASQSTLIDDITSQNVYNKNMVNPTFSNTPSTDENDPTRYVIFNSSLLTSNRTVTFPDLNVTVVGEAATQTLTNKVYKGAIFEDVAESSKKITFNLGNLNDNTNYSWTFPQGSVVAPLNNGTGANVLVSELATQTLVNKTMEDMRINNPDNLNGIVTIDVSNIEEAVTIRFPAGDATLLSTNNTESLGVSFGGAIAAPVLGGQLRLQSFFQAGW</sequence>
<dbReference type="OrthoDB" id="5393at10239"/>
<accession>A0A1D8KS41</accession>
<reference evidence="1 2" key="1">
    <citation type="journal article" date="2016" name="Virology">
        <title>The genomic content and context of auxiliary metabolic genes in marine cyanomyoviruses.</title>
        <authorList>
            <person name="Crummett L.T."/>
            <person name="Puxty R.J."/>
            <person name="Weihe C."/>
            <person name="Marston M.F."/>
            <person name="Martiny J.B."/>
        </authorList>
    </citation>
    <scope>NUCLEOTIDE SEQUENCE [LARGE SCALE GENOMIC DNA]</scope>
    <source>
        <strain evidence="1">0810PA09</strain>
    </source>
</reference>
<dbReference type="RefSeq" id="YP_009325014.1">
    <property type="nucleotide sequence ID" value="NC_031944.1"/>
</dbReference>
<evidence type="ECO:0000313" key="1">
    <source>
        <dbReference type="EMBL" id="AOV61498.1"/>
    </source>
</evidence>
<dbReference type="KEGG" id="vg:30309978"/>
<organism evidence="1 2">
    <name type="scientific">Synechococcus phage S-WAM1</name>
    <dbReference type="NCBI Taxonomy" id="1815521"/>
    <lineage>
        <taxon>Viruses</taxon>
        <taxon>Duplodnaviria</taxon>
        <taxon>Heunggongvirae</taxon>
        <taxon>Uroviricota</taxon>
        <taxon>Caudoviricetes</taxon>
        <taxon>Pantevenvirales</taxon>
        <taxon>Kyanoviridae</taxon>
        <taxon>Sokavirus</taxon>
        <taxon>Sokavirus swam1</taxon>
    </lineage>
</organism>
<keyword evidence="2" id="KW-1185">Reference proteome</keyword>
<dbReference type="Proteomes" id="UP000204364">
    <property type="component" value="Segment"/>
</dbReference>
<name>A0A1D8KS41_9CAUD</name>
<protein>
    <submittedName>
        <fullName evidence="1">YadA domain-containing structural protein</fullName>
    </submittedName>
</protein>
<proteinExistence type="predicted"/>
<gene>
    <name evidence="1" type="ORF">P090810_025</name>
</gene>
<dbReference type="EMBL" id="KU686210">
    <property type="protein sequence ID" value="AOV61498.1"/>
    <property type="molecule type" value="Genomic_DNA"/>
</dbReference>